<dbReference type="EMBL" id="DS016981">
    <property type="protein sequence ID" value="KMU82778.1"/>
    <property type="molecule type" value="Genomic_DNA"/>
</dbReference>
<reference evidence="3" key="1">
    <citation type="journal article" date="2010" name="Genome Res.">
        <title>Population genomic sequencing of Coccidioides fungi reveals recent hybridization and transposon control.</title>
        <authorList>
            <person name="Neafsey D.E."/>
            <person name="Barker B.M."/>
            <person name="Sharpton T.J."/>
            <person name="Stajich J.E."/>
            <person name="Park D.J."/>
            <person name="Whiston E."/>
            <person name="Hung C.-Y."/>
            <person name="McMahan C."/>
            <person name="White J."/>
            <person name="Sykes S."/>
            <person name="Heiman D."/>
            <person name="Young S."/>
            <person name="Zeng Q."/>
            <person name="Abouelleil A."/>
            <person name="Aftuck L."/>
            <person name="Bessette D."/>
            <person name="Brown A."/>
            <person name="FitzGerald M."/>
            <person name="Lui A."/>
            <person name="Macdonald J.P."/>
            <person name="Priest M."/>
            <person name="Orbach M.J."/>
            <person name="Galgiani J.N."/>
            <person name="Kirkland T.N."/>
            <person name="Cole G.T."/>
            <person name="Birren B.W."/>
            <person name="Henn M.R."/>
            <person name="Taylor J.W."/>
            <person name="Rounsley S.D."/>
        </authorList>
    </citation>
    <scope>NUCLEOTIDE SEQUENCE [LARGE SCALE GENOMIC DNA]</scope>
    <source>
        <strain evidence="3">H538.4</strain>
    </source>
</reference>
<feature type="region of interest" description="Disordered" evidence="1">
    <location>
        <begin position="1"/>
        <end position="23"/>
    </location>
</feature>
<accession>A0A0J8U6X4</accession>
<sequence>MQGEFAYHPRFPPTHSSKKPYGRNKVRAETERGFCHHCGDKKSLIHRPISRAQKRWVSSSDDESLEGFIRRPPECLEDLRFCSPILPAKETGGKAWKFFYFVNPRADGRFGDMYLVQG</sequence>
<protein>
    <submittedName>
        <fullName evidence="2">Uncharacterized protein</fullName>
    </submittedName>
</protein>
<evidence type="ECO:0000256" key="1">
    <source>
        <dbReference type="SAM" id="MobiDB-lite"/>
    </source>
</evidence>
<evidence type="ECO:0000313" key="2">
    <source>
        <dbReference type="EMBL" id="KMU82778.1"/>
    </source>
</evidence>
<gene>
    <name evidence="2" type="ORF">CIHG_00561</name>
</gene>
<proteinExistence type="predicted"/>
<dbReference type="AlphaFoldDB" id="A0A0J8U6X4"/>
<dbReference type="Proteomes" id="UP000054563">
    <property type="component" value="Unassembled WGS sequence"/>
</dbReference>
<organism evidence="2 3">
    <name type="scientific">Coccidioides immitis H538.4</name>
    <dbReference type="NCBI Taxonomy" id="396776"/>
    <lineage>
        <taxon>Eukaryota</taxon>
        <taxon>Fungi</taxon>
        <taxon>Dikarya</taxon>
        <taxon>Ascomycota</taxon>
        <taxon>Pezizomycotina</taxon>
        <taxon>Eurotiomycetes</taxon>
        <taxon>Eurotiomycetidae</taxon>
        <taxon>Onygenales</taxon>
        <taxon>Onygenaceae</taxon>
        <taxon>Coccidioides</taxon>
    </lineage>
</organism>
<name>A0A0J8U6X4_COCIT</name>
<evidence type="ECO:0000313" key="3">
    <source>
        <dbReference type="Proteomes" id="UP000054563"/>
    </source>
</evidence>
<dbReference type="VEuPathDB" id="FungiDB:CIHG_00561"/>